<organism evidence="2 3">
    <name type="scientific">Glaciimonas immobilis</name>
    <dbReference type="NCBI Taxonomy" id="728004"/>
    <lineage>
        <taxon>Bacteria</taxon>
        <taxon>Pseudomonadati</taxon>
        <taxon>Pseudomonadota</taxon>
        <taxon>Betaproteobacteria</taxon>
        <taxon>Burkholderiales</taxon>
        <taxon>Oxalobacteraceae</taxon>
        <taxon>Glaciimonas</taxon>
    </lineage>
</organism>
<reference evidence="2 3" key="1">
    <citation type="submission" date="2020-08" db="EMBL/GenBank/DDBJ databases">
        <title>Genomic Encyclopedia of Type Strains, Phase IV (KMG-IV): sequencing the most valuable type-strain genomes for metagenomic binning, comparative biology and taxonomic classification.</title>
        <authorList>
            <person name="Goeker M."/>
        </authorList>
    </citation>
    <scope>NUCLEOTIDE SEQUENCE [LARGE SCALE GENOMIC DNA]</scope>
    <source>
        <strain evidence="2 3">DSM 23240</strain>
    </source>
</reference>
<comment type="caution">
    <text evidence="2">The sequence shown here is derived from an EMBL/GenBank/DDBJ whole genome shotgun (WGS) entry which is preliminary data.</text>
</comment>
<evidence type="ECO:0000313" key="3">
    <source>
        <dbReference type="Proteomes" id="UP000571084"/>
    </source>
</evidence>
<dbReference type="AlphaFoldDB" id="A0A840RYW2"/>
<dbReference type="NCBIfam" id="TIGR02532">
    <property type="entry name" value="IV_pilin_GFxxxE"/>
    <property type="match status" value="1"/>
</dbReference>
<dbReference type="RefSeq" id="WP_168054361.1">
    <property type="nucleotide sequence ID" value="NZ_JAAOZT010000004.1"/>
</dbReference>
<keyword evidence="3" id="KW-1185">Reference proteome</keyword>
<sequence>MGNRQLDEFHVEVRPCHLRSVACGFTLVELIVAITILAMVAVLGWRGLDGIVRARVALVTEMEQTRAMQLTFAQLQSDCAQLAPGDTLLARPTLLAAQDRLLLVRLVFAEQTPSHVQIVDYRLRNGVLTRQESVATRNLNELDAMWQATLSDTTNNTDNVSQNTVVVLQSNIAAMQFQLWGSDGLGWRQPAASAGASLDPRPGANRWTGLEVNLRTRGRDGSMVKIFLLGAT</sequence>
<proteinExistence type="predicted"/>
<keyword evidence="1" id="KW-0812">Transmembrane</keyword>
<protein>
    <submittedName>
        <fullName evidence="2">General secretion pathway protein J</fullName>
    </submittedName>
</protein>
<evidence type="ECO:0000256" key="1">
    <source>
        <dbReference type="SAM" id="Phobius"/>
    </source>
</evidence>
<dbReference type="Pfam" id="PF07963">
    <property type="entry name" value="N_methyl"/>
    <property type="match status" value="1"/>
</dbReference>
<keyword evidence="1" id="KW-0472">Membrane</keyword>
<dbReference type="InterPro" id="IPR045584">
    <property type="entry name" value="Pilin-like"/>
</dbReference>
<keyword evidence="1" id="KW-1133">Transmembrane helix</keyword>
<dbReference type="SUPFAM" id="SSF54523">
    <property type="entry name" value="Pili subunits"/>
    <property type="match status" value="1"/>
</dbReference>
<feature type="transmembrane region" description="Helical" evidence="1">
    <location>
        <begin position="21"/>
        <end position="45"/>
    </location>
</feature>
<accession>A0A840RYW2</accession>
<dbReference type="InterPro" id="IPR012902">
    <property type="entry name" value="N_methyl_site"/>
</dbReference>
<dbReference type="Proteomes" id="UP000571084">
    <property type="component" value="Unassembled WGS sequence"/>
</dbReference>
<evidence type="ECO:0000313" key="2">
    <source>
        <dbReference type="EMBL" id="MBB5202046.1"/>
    </source>
</evidence>
<name>A0A840RYW2_9BURK</name>
<dbReference type="EMBL" id="JACHHQ010000010">
    <property type="protein sequence ID" value="MBB5202046.1"/>
    <property type="molecule type" value="Genomic_DNA"/>
</dbReference>
<gene>
    <name evidence="2" type="ORF">HNR39_003909</name>
</gene>